<accession>A0A8B6ZLA7</accession>
<sequence>MVSHTGHFLLLCCMGTMLSFYTSLTHQTQPEHPKILMELQGAAKMTWQNYQEKGLPERKNYTLPCLISECSFPRINSSAILAYFQEIQRVTVNNHTIQEIIQQLKKLMPQGAPRLNVTVPEDHFEQKCFTSAILQQFSNCMDRIHNAKCSTVAKRNVQSLNKLSVRRKNAGPLLAESGQGPVRGGLGS</sequence>
<proteinExistence type="predicted"/>
<keyword evidence="1" id="KW-0732">Signal</keyword>
<dbReference type="CTD" id="386653"/>
<dbReference type="Pfam" id="PF15209">
    <property type="entry name" value="IL31"/>
    <property type="match status" value="1"/>
</dbReference>
<dbReference type="RefSeq" id="XP_007936444.1">
    <property type="nucleotide sequence ID" value="XM_007938253.1"/>
</dbReference>
<gene>
    <name evidence="3" type="primary">IL31</name>
</gene>
<dbReference type="InterPro" id="IPR027987">
    <property type="entry name" value="IL-31"/>
</dbReference>
<dbReference type="Proteomes" id="UP000694850">
    <property type="component" value="Unplaced"/>
</dbReference>
<dbReference type="GO" id="GO:0005615">
    <property type="term" value="C:extracellular space"/>
    <property type="evidence" value="ECO:0007669"/>
    <property type="project" value="TreeGrafter"/>
</dbReference>
<dbReference type="GO" id="GO:0005125">
    <property type="term" value="F:cytokine activity"/>
    <property type="evidence" value="ECO:0007669"/>
    <property type="project" value="TreeGrafter"/>
</dbReference>
<dbReference type="OrthoDB" id="9837064at2759"/>
<reference evidence="3" key="1">
    <citation type="submission" date="2025-08" db="UniProtKB">
        <authorList>
            <consortium name="RefSeq"/>
        </authorList>
    </citation>
    <scope>IDENTIFICATION</scope>
</reference>
<feature type="signal peptide" evidence="1">
    <location>
        <begin position="1"/>
        <end position="19"/>
    </location>
</feature>
<evidence type="ECO:0000313" key="3">
    <source>
        <dbReference type="RefSeq" id="XP_007936444.1"/>
    </source>
</evidence>
<name>A0A8B6ZLA7_ORYAF</name>
<dbReference type="GeneID" id="103194827"/>
<dbReference type="GO" id="GO:0005126">
    <property type="term" value="F:cytokine receptor binding"/>
    <property type="evidence" value="ECO:0007669"/>
    <property type="project" value="TreeGrafter"/>
</dbReference>
<organism evidence="2 3">
    <name type="scientific">Orycteropus afer afer</name>
    <dbReference type="NCBI Taxonomy" id="1230840"/>
    <lineage>
        <taxon>Eukaryota</taxon>
        <taxon>Metazoa</taxon>
        <taxon>Chordata</taxon>
        <taxon>Craniata</taxon>
        <taxon>Vertebrata</taxon>
        <taxon>Euteleostomi</taxon>
        <taxon>Mammalia</taxon>
        <taxon>Eutheria</taxon>
        <taxon>Afrotheria</taxon>
        <taxon>Tubulidentata</taxon>
        <taxon>Orycteropodidae</taxon>
        <taxon>Orycteropus</taxon>
    </lineage>
</organism>
<evidence type="ECO:0000256" key="1">
    <source>
        <dbReference type="SAM" id="SignalP"/>
    </source>
</evidence>
<dbReference type="AlphaFoldDB" id="A0A8B6ZLA7"/>
<keyword evidence="2" id="KW-1185">Reference proteome</keyword>
<dbReference type="PANTHER" id="PTHR38652:SF1">
    <property type="entry name" value="INTERLEUKIN-31"/>
    <property type="match status" value="1"/>
</dbReference>
<protein>
    <submittedName>
        <fullName evidence="3">Interleukin-31</fullName>
    </submittedName>
</protein>
<dbReference type="PANTHER" id="PTHR38652">
    <property type="entry name" value="INTERLEUKIN-31"/>
    <property type="match status" value="1"/>
</dbReference>
<evidence type="ECO:0000313" key="2">
    <source>
        <dbReference type="Proteomes" id="UP000694850"/>
    </source>
</evidence>
<feature type="chain" id="PRO_5034555249" evidence="1">
    <location>
        <begin position="20"/>
        <end position="188"/>
    </location>
</feature>